<dbReference type="GO" id="GO:0016787">
    <property type="term" value="F:hydrolase activity"/>
    <property type="evidence" value="ECO:0007669"/>
    <property type="project" value="UniProtKB-KW"/>
</dbReference>
<dbReference type="InterPro" id="IPR000086">
    <property type="entry name" value="NUDIX_hydrolase_dom"/>
</dbReference>
<evidence type="ECO:0000259" key="3">
    <source>
        <dbReference type="PROSITE" id="PS51462"/>
    </source>
</evidence>
<evidence type="ECO:0000313" key="4">
    <source>
        <dbReference type="EMBL" id="KPJ50628.1"/>
    </source>
</evidence>
<keyword evidence="2" id="KW-0378">Hydrolase</keyword>
<reference evidence="4 5" key="1">
    <citation type="journal article" date="2015" name="Microbiome">
        <title>Genomic resolution of linkages in carbon, nitrogen, and sulfur cycling among widespread estuary sediment bacteria.</title>
        <authorList>
            <person name="Baker B.J."/>
            <person name="Lazar C.S."/>
            <person name="Teske A.P."/>
            <person name="Dick G.J."/>
        </authorList>
    </citation>
    <scope>NUCLEOTIDE SEQUENCE [LARGE SCALE GENOMIC DNA]</scope>
    <source>
        <strain evidence="4">DG_26</strain>
    </source>
</reference>
<dbReference type="InterPro" id="IPR015797">
    <property type="entry name" value="NUDIX_hydrolase-like_dom_sf"/>
</dbReference>
<evidence type="ECO:0000256" key="1">
    <source>
        <dbReference type="ARBA" id="ARBA00001946"/>
    </source>
</evidence>
<dbReference type="Gene3D" id="3.90.79.10">
    <property type="entry name" value="Nucleoside Triphosphate Pyrophosphohydrolase"/>
    <property type="match status" value="1"/>
</dbReference>
<evidence type="ECO:0000313" key="5">
    <source>
        <dbReference type="Proteomes" id="UP000051124"/>
    </source>
</evidence>
<comment type="cofactor">
    <cofactor evidence="1">
        <name>Mg(2+)</name>
        <dbReference type="ChEBI" id="CHEBI:18420"/>
    </cofactor>
</comment>
<sequence>MTPFVEFLARGVCISVGNILLVRKEKASHTFLPGGHICFGESAERALAREIEEEIGSQSHVDRFLGAVEHSWKSEGLKHHELNLIFEIGIHNLHSPTAPVSLEVGLIFFWHPVQSLKDVNLQPYPLQKLIPVWIDHDFRSGWGSSMLPNSPFPSGTP</sequence>
<feature type="domain" description="Nudix hydrolase" evidence="3">
    <location>
        <begin position="1"/>
        <end position="134"/>
    </location>
</feature>
<dbReference type="PANTHER" id="PTHR43046">
    <property type="entry name" value="GDP-MANNOSE MANNOSYL HYDROLASE"/>
    <property type="match status" value="1"/>
</dbReference>
<dbReference type="SUPFAM" id="SSF55811">
    <property type="entry name" value="Nudix"/>
    <property type="match status" value="1"/>
</dbReference>
<dbReference type="InterPro" id="IPR020084">
    <property type="entry name" value="NUDIX_hydrolase_CS"/>
</dbReference>
<proteinExistence type="predicted"/>
<dbReference type="Proteomes" id="UP000051124">
    <property type="component" value="Unassembled WGS sequence"/>
</dbReference>
<dbReference type="PROSITE" id="PS51462">
    <property type="entry name" value="NUDIX"/>
    <property type="match status" value="1"/>
</dbReference>
<dbReference type="AlphaFoldDB" id="A0A0S7WKD9"/>
<dbReference type="PROSITE" id="PS00893">
    <property type="entry name" value="NUDIX_BOX"/>
    <property type="match status" value="1"/>
</dbReference>
<dbReference type="PANTHER" id="PTHR43046:SF14">
    <property type="entry name" value="MUTT_NUDIX FAMILY PROTEIN"/>
    <property type="match status" value="1"/>
</dbReference>
<comment type="caution">
    <text evidence="4">The sequence shown here is derived from an EMBL/GenBank/DDBJ whole genome shotgun (WGS) entry which is preliminary data.</text>
</comment>
<gene>
    <name evidence="4" type="ORF">AMJ40_02380</name>
</gene>
<accession>A0A0S7WKD9</accession>
<protein>
    <recommendedName>
        <fullName evidence="3">Nudix hydrolase domain-containing protein</fullName>
    </recommendedName>
</protein>
<evidence type="ECO:0000256" key="2">
    <source>
        <dbReference type="ARBA" id="ARBA00022801"/>
    </source>
</evidence>
<organism evidence="4 5">
    <name type="scientific">candidate division TA06 bacterium DG_26</name>
    <dbReference type="NCBI Taxonomy" id="1703771"/>
    <lineage>
        <taxon>Bacteria</taxon>
        <taxon>Bacteria division TA06</taxon>
    </lineage>
</organism>
<dbReference type="EMBL" id="LIZT01000016">
    <property type="protein sequence ID" value="KPJ50628.1"/>
    <property type="molecule type" value="Genomic_DNA"/>
</dbReference>
<dbReference type="Pfam" id="PF00293">
    <property type="entry name" value="NUDIX"/>
    <property type="match status" value="1"/>
</dbReference>
<name>A0A0S7WKD9_UNCT6</name>